<evidence type="ECO:0000313" key="1">
    <source>
        <dbReference type="EMBL" id="CAB1420930.1"/>
    </source>
</evidence>
<comment type="caution">
    <text evidence="1">The sequence shown here is derived from an EMBL/GenBank/DDBJ whole genome shotgun (WGS) entry which is preliminary data.</text>
</comment>
<keyword evidence="2" id="KW-1185">Reference proteome</keyword>
<dbReference type="Proteomes" id="UP001153269">
    <property type="component" value="Unassembled WGS sequence"/>
</dbReference>
<reference evidence="1" key="1">
    <citation type="submission" date="2020-03" db="EMBL/GenBank/DDBJ databases">
        <authorList>
            <person name="Weist P."/>
        </authorList>
    </citation>
    <scope>NUCLEOTIDE SEQUENCE</scope>
</reference>
<dbReference type="EMBL" id="CADEAL010000491">
    <property type="protein sequence ID" value="CAB1420930.1"/>
    <property type="molecule type" value="Genomic_DNA"/>
</dbReference>
<evidence type="ECO:0000313" key="2">
    <source>
        <dbReference type="Proteomes" id="UP001153269"/>
    </source>
</evidence>
<proteinExistence type="predicted"/>
<gene>
    <name evidence="1" type="ORF">PLEPLA_LOCUS8807</name>
</gene>
<name>A0A9N7Y763_PLEPL</name>
<organism evidence="1 2">
    <name type="scientific">Pleuronectes platessa</name>
    <name type="common">European plaice</name>
    <dbReference type="NCBI Taxonomy" id="8262"/>
    <lineage>
        <taxon>Eukaryota</taxon>
        <taxon>Metazoa</taxon>
        <taxon>Chordata</taxon>
        <taxon>Craniata</taxon>
        <taxon>Vertebrata</taxon>
        <taxon>Euteleostomi</taxon>
        <taxon>Actinopterygii</taxon>
        <taxon>Neopterygii</taxon>
        <taxon>Teleostei</taxon>
        <taxon>Neoteleostei</taxon>
        <taxon>Acanthomorphata</taxon>
        <taxon>Carangaria</taxon>
        <taxon>Pleuronectiformes</taxon>
        <taxon>Pleuronectoidei</taxon>
        <taxon>Pleuronectidae</taxon>
        <taxon>Pleuronectes</taxon>
    </lineage>
</organism>
<accession>A0A9N7Y763</accession>
<dbReference type="AlphaFoldDB" id="A0A9N7Y763"/>
<protein>
    <submittedName>
        <fullName evidence="1">Uncharacterized protein</fullName>
    </submittedName>
</protein>
<sequence length="131" mass="13836">MHLQYISHILKALMMDPSQADGLLVSPRTPNTSTGKTPGRIVIRCSNTSPDSAGLRSPQTSEVPPAVPHIHLCVRKPGFLHFNTSGPFTEPACMRLCPAAIGSDPLSASPYLQNAVAAALPVLCFALASAY</sequence>